<organism evidence="3 4">
    <name type="scientific">Mycobacterium gordonae</name>
    <dbReference type="NCBI Taxonomy" id="1778"/>
    <lineage>
        <taxon>Bacteria</taxon>
        <taxon>Bacillati</taxon>
        <taxon>Actinomycetota</taxon>
        <taxon>Actinomycetes</taxon>
        <taxon>Mycobacteriales</taxon>
        <taxon>Mycobacteriaceae</taxon>
        <taxon>Mycobacterium</taxon>
    </lineage>
</organism>
<evidence type="ECO:0000313" key="3">
    <source>
        <dbReference type="EMBL" id="OBS02210.1"/>
    </source>
</evidence>
<name>A0A1A6BIQ4_MYCGO</name>
<feature type="transmembrane region" description="Helical" evidence="2">
    <location>
        <begin position="72"/>
        <end position="95"/>
    </location>
</feature>
<sequence length="123" mass="12568">MSVGSEERTQVDGTTAVPEADTGRGRRGVVNWILAALTVPVAALIMIFAVGAAMSMAACSTAQCPSLGPGGVLYGVLFYGAPVVAGLTIIASFFTALRRRGWIVPVVALALLAADFAAIAILF</sequence>
<dbReference type="Proteomes" id="UP000093757">
    <property type="component" value="Unassembled WGS sequence"/>
</dbReference>
<proteinExistence type="predicted"/>
<accession>A0A1A6BIQ4</accession>
<reference evidence="3 4" key="1">
    <citation type="submission" date="2016-06" db="EMBL/GenBank/DDBJ databases">
        <authorList>
            <person name="Kjaerup R.B."/>
            <person name="Dalgaard T.S."/>
            <person name="Juul-Madsen H.R."/>
        </authorList>
    </citation>
    <scope>NUCLEOTIDE SEQUENCE [LARGE SCALE GENOMIC DNA]</scope>
    <source>
        <strain evidence="3 4">1245752.6</strain>
    </source>
</reference>
<keyword evidence="2" id="KW-0472">Membrane</keyword>
<dbReference type="EMBL" id="MAEM01000213">
    <property type="protein sequence ID" value="OBS02210.1"/>
    <property type="molecule type" value="Genomic_DNA"/>
</dbReference>
<keyword evidence="2" id="KW-0812">Transmembrane</keyword>
<comment type="caution">
    <text evidence="3">The sequence shown here is derived from an EMBL/GenBank/DDBJ whole genome shotgun (WGS) entry which is preliminary data.</text>
</comment>
<protein>
    <submittedName>
        <fullName evidence="3">Uncharacterized protein</fullName>
    </submittedName>
</protein>
<keyword evidence="2" id="KW-1133">Transmembrane helix</keyword>
<gene>
    <name evidence="3" type="ORF">A9W98_16005</name>
</gene>
<dbReference type="AlphaFoldDB" id="A0A1A6BIQ4"/>
<evidence type="ECO:0000256" key="2">
    <source>
        <dbReference type="SAM" id="Phobius"/>
    </source>
</evidence>
<feature type="transmembrane region" description="Helical" evidence="2">
    <location>
        <begin position="29"/>
        <end position="52"/>
    </location>
</feature>
<feature type="region of interest" description="Disordered" evidence="1">
    <location>
        <begin position="1"/>
        <end position="22"/>
    </location>
</feature>
<feature type="compositionally biased region" description="Basic and acidic residues" evidence="1">
    <location>
        <begin position="1"/>
        <end position="10"/>
    </location>
</feature>
<evidence type="ECO:0000313" key="4">
    <source>
        <dbReference type="Proteomes" id="UP000093757"/>
    </source>
</evidence>
<evidence type="ECO:0000256" key="1">
    <source>
        <dbReference type="SAM" id="MobiDB-lite"/>
    </source>
</evidence>
<feature type="transmembrane region" description="Helical" evidence="2">
    <location>
        <begin position="102"/>
        <end position="122"/>
    </location>
</feature>